<evidence type="ECO:0000259" key="2">
    <source>
        <dbReference type="PROSITE" id="PS50076"/>
    </source>
</evidence>
<dbReference type="PANTHER" id="PTHR44743">
    <property type="entry name" value="PUTATIVE, EXPRESSED-RELATED"/>
    <property type="match status" value="1"/>
</dbReference>
<dbReference type="PROSITE" id="PS00636">
    <property type="entry name" value="DNAJ_1"/>
    <property type="match status" value="1"/>
</dbReference>
<dbReference type="SUPFAM" id="SSF46565">
    <property type="entry name" value="Chaperone J-domain"/>
    <property type="match status" value="1"/>
</dbReference>
<dbReference type="PRINTS" id="PR00625">
    <property type="entry name" value="JDOMAIN"/>
</dbReference>
<keyword evidence="4" id="KW-1185">Reference proteome</keyword>
<dbReference type="AlphaFoldDB" id="A0AAQ3SCR2"/>
<dbReference type="Proteomes" id="UP001374535">
    <property type="component" value="Chromosome 1"/>
</dbReference>
<evidence type="ECO:0000313" key="3">
    <source>
        <dbReference type="EMBL" id="WVZ23719.1"/>
    </source>
</evidence>
<dbReference type="InterPro" id="IPR036869">
    <property type="entry name" value="J_dom_sf"/>
</dbReference>
<accession>A0AAQ3SCR2</accession>
<dbReference type="InterPro" id="IPR018253">
    <property type="entry name" value="DnaJ_domain_CS"/>
</dbReference>
<proteinExistence type="predicted"/>
<evidence type="ECO:0000313" key="4">
    <source>
        <dbReference type="Proteomes" id="UP001374535"/>
    </source>
</evidence>
<gene>
    <name evidence="3" type="ORF">V8G54_002263</name>
</gene>
<dbReference type="PANTHER" id="PTHR44743:SF5">
    <property type="entry name" value="CHAPERONE DNAJ-DOMAIN SUPERFAMILY PROTEIN"/>
    <property type="match status" value="1"/>
</dbReference>
<dbReference type="SMART" id="SM00271">
    <property type="entry name" value="DnaJ"/>
    <property type="match status" value="1"/>
</dbReference>
<dbReference type="Gene3D" id="1.10.287.110">
    <property type="entry name" value="DnaJ domain"/>
    <property type="match status" value="1"/>
</dbReference>
<dbReference type="PROSITE" id="PS50076">
    <property type="entry name" value="DNAJ_2"/>
    <property type="match status" value="1"/>
</dbReference>
<reference evidence="3 4" key="1">
    <citation type="journal article" date="2023" name="Life. Sci Alliance">
        <title>Evolutionary insights into 3D genome organization and epigenetic landscape of Vigna mungo.</title>
        <authorList>
            <person name="Junaid A."/>
            <person name="Singh B."/>
            <person name="Bhatia S."/>
        </authorList>
    </citation>
    <scope>NUCLEOTIDE SEQUENCE [LARGE SCALE GENOMIC DNA]</scope>
    <source>
        <strain evidence="3">Urdbean</strain>
    </source>
</reference>
<dbReference type="Pfam" id="PF00226">
    <property type="entry name" value="DnaJ"/>
    <property type="match status" value="1"/>
</dbReference>
<dbReference type="CDD" id="cd06257">
    <property type="entry name" value="DnaJ"/>
    <property type="match status" value="1"/>
</dbReference>
<feature type="compositionally biased region" description="Basic residues" evidence="1">
    <location>
        <begin position="237"/>
        <end position="247"/>
    </location>
</feature>
<protein>
    <recommendedName>
        <fullName evidence="2">J domain-containing protein</fullName>
    </recommendedName>
</protein>
<organism evidence="3 4">
    <name type="scientific">Vigna mungo</name>
    <name type="common">Black gram</name>
    <name type="synonym">Phaseolus mungo</name>
    <dbReference type="NCBI Taxonomy" id="3915"/>
    <lineage>
        <taxon>Eukaryota</taxon>
        <taxon>Viridiplantae</taxon>
        <taxon>Streptophyta</taxon>
        <taxon>Embryophyta</taxon>
        <taxon>Tracheophyta</taxon>
        <taxon>Spermatophyta</taxon>
        <taxon>Magnoliopsida</taxon>
        <taxon>eudicotyledons</taxon>
        <taxon>Gunneridae</taxon>
        <taxon>Pentapetalae</taxon>
        <taxon>rosids</taxon>
        <taxon>fabids</taxon>
        <taxon>Fabales</taxon>
        <taxon>Fabaceae</taxon>
        <taxon>Papilionoideae</taxon>
        <taxon>50 kb inversion clade</taxon>
        <taxon>NPAAA clade</taxon>
        <taxon>indigoferoid/millettioid clade</taxon>
        <taxon>Phaseoleae</taxon>
        <taxon>Vigna</taxon>
    </lineage>
</organism>
<sequence length="256" mass="28983">MLWLYGVRVSVQFVDKKPWKFGLLVVVGIAMANEGNKSNDFYTILGLDKECTELELKNAYKKLAKKWHPDRCSASGNSELVEQAKKKFQEIGEAYSVLSDANKRLMYDVGVYDSDDDENGMGDFLDEMLTMMSQTKSNENGEESFEELQQLFEDMFQADIGLDGSPSLSSADCSNSSAYMTYSESSSSNKRNSTEMKFGKAEDSSVFDTSYQNFCFGVNLLQDIEEEKERIPEGGGRKRCRNGRKQKMSYEHDVLI</sequence>
<dbReference type="InterPro" id="IPR001623">
    <property type="entry name" value="DnaJ_domain"/>
</dbReference>
<feature type="domain" description="J" evidence="2">
    <location>
        <begin position="40"/>
        <end position="111"/>
    </location>
</feature>
<evidence type="ECO:0000256" key="1">
    <source>
        <dbReference type="SAM" id="MobiDB-lite"/>
    </source>
</evidence>
<name>A0AAQ3SCR2_VIGMU</name>
<feature type="region of interest" description="Disordered" evidence="1">
    <location>
        <begin position="229"/>
        <end position="256"/>
    </location>
</feature>
<dbReference type="EMBL" id="CP144700">
    <property type="protein sequence ID" value="WVZ23719.1"/>
    <property type="molecule type" value="Genomic_DNA"/>
</dbReference>